<dbReference type="PANTHER" id="PTHR31182">
    <property type="entry name" value="C2 NT-TYPE DOMAIN-CONTAINING PROTEIN"/>
    <property type="match status" value="1"/>
</dbReference>
<gene>
    <name evidence="3" type="ORF">GOP47_0012271</name>
</gene>
<dbReference type="PROSITE" id="PS51840">
    <property type="entry name" value="C2_NT"/>
    <property type="match status" value="1"/>
</dbReference>
<name>A0A9D4UQD3_ADICA</name>
<feature type="compositionally biased region" description="Low complexity" evidence="1">
    <location>
        <begin position="320"/>
        <end position="346"/>
    </location>
</feature>
<dbReference type="PANTHER" id="PTHR31182:SF21">
    <property type="entry name" value="C2 NT-TYPE DOMAIN-CONTAINING PROTEIN"/>
    <property type="match status" value="1"/>
</dbReference>
<accession>A0A9D4UQD3</accession>
<protein>
    <recommendedName>
        <fullName evidence="2">C2 NT-type domain-containing protein</fullName>
    </recommendedName>
</protein>
<evidence type="ECO:0000313" key="3">
    <source>
        <dbReference type="EMBL" id="KAI5072165.1"/>
    </source>
</evidence>
<dbReference type="AlphaFoldDB" id="A0A9D4UQD3"/>
<feature type="domain" description="C2 NT-type" evidence="2">
    <location>
        <begin position="9"/>
        <end position="186"/>
    </location>
</feature>
<feature type="compositionally biased region" description="Basic and acidic residues" evidence="1">
    <location>
        <begin position="666"/>
        <end position="677"/>
    </location>
</feature>
<dbReference type="EMBL" id="JABFUD020000012">
    <property type="protein sequence ID" value="KAI5072165.1"/>
    <property type="molecule type" value="Genomic_DNA"/>
</dbReference>
<reference evidence="3" key="1">
    <citation type="submission" date="2021-01" db="EMBL/GenBank/DDBJ databases">
        <title>Adiantum capillus-veneris genome.</title>
        <authorList>
            <person name="Fang Y."/>
            <person name="Liao Q."/>
        </authorList>
    </citation>
    <scope>NUCLEOTIDE SEQUENCE</scope>
    <source>
        <strain evidence="3">H3</strain>
        <tissue evidence="3">Leaf</tissue>
    </source>
</reference>
<dbReference type="InterPro" id="IPR019448">
    <property type="entry name" value="NT-C2"/>
</dbReference>
<evidence type="ECO:0000313" key="4">
    <source>
        <dbReference type="Proteomes" id="UP000886520"/>
    </source>
</evidence>
<sequence length="753" mass="84907">MVVKIMRWRPWPPNSTRKFMVSLRVHSLESINNQDTINSEQKESQPIDSTVPTITPNAVMIKVKWKGPTTGIGHRLRGSQKRARTSEKAFERGHSINFQEDFEHLCALTLTKDTGFLPFDVHFVIIQVGEKSKATTLGRALMNLGDLAPSNQDIMKHTKRLPVVPPEAVSMQKHVATLVVSINFVEVRLQESPSMERFSPPSLHCLSGPLLCDHQIRVMYEKKVKDMKRSVSLNWKKTSGEIDNIMCNGKLSATSEESSSDIGDLYDSDSLDDCEEDKVSVGEDKMILQSYHGPLAGVNLFVEGALPQLTDNRHVEENVSLSTSSKASSDAGASETSTSDSDQSTTMRSLLSWKRRKLNFRSRTSARGEPLLNKAYGEDGGDDIDRDRRLSGCPIEPCCSPNEEKAMLSSAISECLDFGEELFTIGSWEQKDLVSRDGNMKLSTSVFFASIDQRSERAAGESACTALVAVIADWLHKNPNCMPIKAEYDTLIREGSAEWRKLFDVEAYRSKFVDGHFDLETVINARIRPLAVDHERSFIGFFQPERLDDTYNNFLQGVKSFEEIWAAIDQQSVGLQPNEGFQLYIVSWNDHFFLLKVCKEAYYIIDTLGERLYEGCNQAYVLRFDSKTSLYHVPKTDVSKEPVKDKKEVSPTKSEENQSPQAQYDNTKEASDEDKVQPPKTENINPPVEYKAKDACKEFVKGFFAALPIRELQTDLKKGLKLGENALHQRLQIEFHFTTLDHQSMPICNESLL</sequence>
<dbReference type="Proteomes" id="UP000886520">
    <property type="component" value="Chromosome 12"/>
</dbReference>
<evidence type="ECO:0000259" key="2">
    <source>
        <dbReference type="PROSITE" id="PS51840"/>
    </source>
</evidence>
<dbReference type="OrthoDB" id="1905568at2759"/>
<proteinExistence type="predicted"/>
<feature type="region of interest" description="Disordered" evidence="1">
    <location>
        <begin position="317"/>
        <end position="348"/>
    </location>
</feature>
<comment type="caution">
    <text evidence="3">The sequence shown here is derived from an EMBL/GenBank/DDBJ whole genome shotgun (WGS) entry which is preliminary data.</text>
</comment>
<feature type="compositionally biased region" description="Basic and acidic residues" evidence="1">
    <location>
        <begin position="635"/>
        <end position="656"/>
    </location>
</feature>
<dbReference type="Pfam" id="PF10358">
    <property type="entry name" value="NT-C2"/>
    <property type="match status" value="1"/>
</dbReference>
<organism evidence="3 4">
    <name type="scientific">Adiantum capillus-veneris</name>
    <name type="common">Maidenhair fern</name>
    <dbReference type="NCBI Taxonomy" id="13818"/>
    <lineage>
        <taxon>Eukaryota</taxon>
        <taxon>Viridiplantae</taxon>
        <taxon>Streptophyta</taxon>
        <taxon>Embryophyta</taxon>
        <taxon>Tracheophyta</taxon>
        <taxon>Polypodiopsida</taxon>
        <taxon>Polypodiidae</taxon>
        <taxon>Polypodiales</taxon>
        <taxon>Pteridineae</taxon>
        <taxon>Pteridaceae</taxon>
        <taxon>Vittarioideae</taxon>
        <taxon>Adiantum</taxon>
    </lineage>
</organism>
<evidence type="ECO:0000256" key="1">
    <source>
        <dbReference type="SAM" id="MobiDB-lite"/>
    </source>
</evidence>
<feature type="region of interest" description="Disordered" evidence="1">
    <location>
        <begin position="635"/>
        <end position="687"/>
    </location>
</feature>
<keyword evidence="4" id="KW-1185">Reference proteome</keyword>